<comment type="caution">
    <text evidence="1">The sequence shown here is derived from an EMBL/GenBank/DDBJ whole genome shotgun (WGS) entry which is preliminary data.</text>
</comment>
<organism evidence="1 2">
    <name type="scientific">Teichococcus coralli</name>
    <dbReference type="NCBI Taxonomy" id="2545983"/>
    <lineage>
        <taxon>Bacteria</taxon>
        <taxon>Pseudomonadati</taxon>
        <taxon>Pseudomonadota</taxon>
        <taxon>Alphaproteobacteria</taxon>
        <taxon>Acetobacterales</taxon>
        <taxon>Roseomonadaceae</taxon>
        <taxon>Roseomonas</taxon>
    </lineage>
</organism>
<dbReference type="OrthoDB" id="7282776at2"/>
<reference evidence="1 2" key="1">
    <citation type="submission" date="2019-03" db="EMBL/GenBank/DDBJ databases">
        <title>Roseomonas sp. a novel Roseomonas species isolated from Sea whip Gorgonian.</title>
        <authorList>
            <person name="Li F."/>
            <person name="Pan X."/>
            <person name="Huang S."/>
            <person name="Li Z."/>
            <person name="Meng B."/>
        </authorList>
    </citation>
    <scope>NUCLEOTIDE SEQUENCE [LARGE SCALE GENOMIC DNA]</scope>
    <source>
        <strain evidence="1 2">M0104</strain>
    </source>
</reference>
<proteinExistence type="predicted"/>
<dbReference type="AlphaFoldDB" id="A0A845BFH3"/>
<dbReference type="RefSeq" id="WP_160938257.1">
    <property type="nucleotide sequence ID" value="NZ_SNVJ01000015.1"/>
</dbReference>
<dbReference type="Proteomes" id="UP000460715">
    <property type="component" value="Unassembled WGS sequence"/>
</dbReference>
<accession>A0A845BFH3</accession>
<protein>
    <submittedName>
        <fullName evidence="1">Uncharacterized protein</fullName>
    </submittedName>
</protein>
<gene>
    <name evidence="1" type="ORF">E0493_15970</name>
</gene>
<sequence>MGELQGGWQTMQARTRSSGMRPTLVLPLMAAGLVAAATASLTPASLAPGSSPAAAFQRVALESDAAAGPTCAESSPLFRSFMPSRVAYWPTAGQPAPAPQAEAEDFPAPAMHQALQLCAVERFNPRRPFSGANKAVYRL</sequence>
<evidence type="ECO:0000313" key="1">
    <source>
        <dbReference type="EMBL" id="MXP64850.1"/>
    </source>
</evidence>
<keyword evidence="2" id="KW-1185">Reference proteome</keyword>
<evidence type="ECO:0000313" key="2">
    <source>
        <dbReference type="Proteomes" id="UP000460715"/>
    </source>
</evidence>
<dbReference type="EMBL" id="SNVJ01000015">
    <property type="protein sequence ID" value="MXP64850.1"/>
    <property type="molecule type" value="Genomic_DNA"/>
</dbReference>
<name>A0A845BFH3_9PROT</name>